<dbReference type="Proteomes" id="UP000559182">
    <property type="component" value="Unassembled WGS sequence"/>
</dbReference>
<proteinExistence type="predicted"/>
<evidence type="ECO:0000313" key="2">
    <source>
        <dbReference type="Proteomes" id="UP000559182"/>
    </source>
</evidence>
<dbReference type="RefSeq" id="WP_183320191.1">
    <property type="nucleotide sequence ID" value="NZ_JACHVQ010000001.1"/>
</dbReference>
<reference evidence="1 2" key="1">
    <citation type="submission" date="2020-08" db="EMBL/GenBank/DDBJ databases">
        <title>Sequencing the genomes of 1000 actinobacteria strains.</title>
        <authorList>
            <person name="Klenk H.-P."/>
        </authorList>
    </citation>
    <scope>NUCLEOTIDE SEQUENCE [LARGE SCALE GENOMIC DNA]</scope>
    <source>
        <strain evidence="1 2">DSM 105369</strain>
    </source>
</reference>
<dbReference type="AlphaFoldDB" id="A0A839NBN5"/>
<protein>
    <submittedName>
        <fullName evidence="1">Uncharacterized protein</fullName>
    </submittedName>
</protein>
<accession>A0A839NBN5</accession>
<comment type="caution">
    <text evidence="1">The sequence shown here is derived from an EMBL/GenBank/DDBJ whole genome shotgun (WGS) entry which is preliminary data.</text>
</comment>
<sequence>MLNADFEDHAEHEYMTLVSEHPEWESTPYESTFTVDYGSFESLADLFRQIGHDERVHKEESLSQLRKPRFN</sequence>
<dbReference type="EMBL" id="JACHVQ010000001">
    <property type="protein sequence ID" value="MBB2892002.1"/>
    <property type="molecule type" value="Genomic_DNA"/>
</dbReference>
<name>A0A839NBN5_9MICO</name>
<keyword evidence="2" id="KW-1185">Reference proteome</keyword>
<evidence type="ECO:0000313" key="1">
    <source>
        <dbReference type="EMBL" id="MBB2892002.1"/>
    </source>
</evidence>
<gene>
    <name evidence="1" type="ORF">FHU39_001986</name>
</gene>
<organism evidence="1 2">
    <name type="scientific">Flexivirga oryzae</name>
    <dbReference type="NCBI Taxonomy" id="1794944"/>
    <lineage>
        <taxon>Bacteria</taxon>
        <taxon>Bacillati</taxon>
        <taxon>Actinomycetota</taxon>
        <taxon>Actinomycetes</taxon>
        <taxon>Micrococcales</taxon>
        <taxon>Dermacoccaceae</taxon>
        <taxon>Flexivirga</taxon>
    </lineage>
</organism>